<feature type="region of interest" description="Disordered" evidence="1">
    <location>
        <begin position="1"/>
        <end position="142"/>
    </location>
</feature>
<proteinExistence type="predicted"/>
<evidence type="ECO:0000313" key="2">
    <source>
        <dbReference type="EMBL" id="KAF1939634.1"/>
    </source>
</evidence>
<feature type="compositionally biased region" description="Low complexity" evidence="1">
    <location>
        <begin position="60"/>
        <end position="81"/>
    </location>
</feature>
<reference evidence="2" key="1">
    <citation type="journal article" date="2020" name="Stud. Mycol.">
        <title>101 Dothideomycetes genomes: a test case for predicting lifestyles and emergence of pathogens.</title>
        <authorList>
            <person name="Haridas S."/>
            <person name="Albert R."/>
            <person name="Binder M."/>
            <person name="Bloem J."/>
            <person name="Labutti K."/>
            <person name="Salamov A."/>
            <person name="Andreopoulos B."/>
            <person name="Baker S."/>
            <person name="Barry K."/>
            <person name="Bills G."/>
            <person name="Bluhm B."/>
            <person name="Cannon C."/>
            <person name="Castanera R."/>
            <person name="Culley D."/>
            <person name="Daum C."/>
            <person name="Ezra D."/>
            <person name="Gonzalez J."/>
            <person name="Henrissat B."/>
            <person name="Kuo A."/>
            <person name="Liang C."/>
            <person name="Lipzen A."/>
            <person name="Lutzoni F."/>
            <person name="Magnuson J."/>
            <person name="Mondo S."/>
            <person name="Nolan M."/>
            <person name="Ohm R."/>
            <person name="Pangilinan J."/>
            <person name="Park H.-J."/>
            <person name="Ramirez L."/>
            <person name="Alfaro M."/>
            <person name="Sun H."/>
            <person name="Tritt A."/>
            <person name="Yoshinaga Y."/>
            <person name="Zwiers L.-H."/>
            <person name="Turgeon B."/>
            <person name="Goodwin S."/>
            <person name="Spatafora J."/>
            <person name="Crous P."/>
            <person name="Grigoriev I."/>
        </authorList>
    </citation>
    <scope>NUCLEOTIDE SEQUENCE</scope>
    <source>
        <strain evidence="2">CBS 161.51</strain>
    </source>
</reference>
<feature type="compositionally biased region" description="Basic and acidic residues" evidence="1">
    <location>
        <begin position="120"/>
        <end position="142"/>
    </location>
</feature>
<evidence type="ECO:0000256" key="1">
    <source>
        <dbReference type="SAM" id="MobiDB-lite"/>
    </source>
</evidence>
<dbReference type="EMBL" id="ML976077">
    <property type="protein sequence ID" value="KAF1939634.1"/>
    <property type="molecule type" value="Genomic_DNA"/>
</dbReference>
<keyword evidence="3" id="KW-1185">Reference proteome</keyword>
<feature type="compositionally biased region" description="Low complexity" evidence="1">
    <location>
        <begin position="108"/>
        <end position="119"/>
    </location>
</feature>
<accession>A0A6A5SIZ3</accession>
<dbReference type="Proteomes" id="UP000800038">
    <property type="component" value="Unassembled WGS sequence"/>
</dbReference>
<dbReference type="AlphaFoldDB" id="A0A6A5SIZ3"/>
<organism evidence="2 3">
    <name type="scientific">Clathrospora elynae</name>
    <dbReference type="NCBI Taxonomy" id="706981"/>
    <lineage>
        <taxon>Eukaryota</taxon>
        <taxon>Fungi</taxon>
        <taxon>Dikarya</taxon>
        <taxon>Ascomycota</taxon>
        <taxon>Pezizomycotina</taxon>
        <taxon>Dothideomycetes</taxon>
        <taxon>Pleosporomycetidae</taxon>
        <taxon>Pleosporales</taxon>
        <taxon>Diademaceae</taxon>
        <taxon>Clathrospora</taxon>
    </lineage>
</organism>
<evidence type="ECO:0000313" key="3">
    <source>
        <dbReference type="Proteomes" id="UP000800038"/>
    </source>
</evidence>
<gene>
    <name evidence="2" type="ORF">EJ02DRAFT_436203</name>
</gene>
<protein>
    <submittedName>
        <fullName evidence="2">Uncharacterized protein</fullName>
    </submittedName>
</protein>
<sequence length="142" mass="15294">MSPNTKRCRWRTDSETRATRSTPSPTPRPAAIRVFVTPKLPVPVAEPMQTENKYNMYNRPASPSTSSPSASSTQTSCSTSPVKSMPNFGLHNPVEGDSIFGYKSMNLASTGAGASSKSGSDGEKGRKNPKNKTQEQLKKEAT</sequence>
<name>A0A6A5SIZ3_9PLEO</name>